<comment type="caution">
    <text evidence="2">The sequence shown here is derived from an EMBL/GenBank/DDBJ whole genome shotgun (WGS) entry which is preliminary data.</text>
</comment>
<protein>
    <submittedName>
        <fullName evidence="2">Uncharacterized protein</fullName>
    </submittedName>
</protein>
<name>A0A9X2FV02_9GAMM</name>
<dbReference type="Proteomes" id="UP001139474">
    <property type="component" value="Unassembled WGS sequence"/>
</dbReference>
<dbReference type="AlphaFoldDB" id="A0A9X2FV02"/>
<keyword evidence="3" id="KW-1185">Reference proteome</keyword>
<reference evidence="2" key="1">
    <citation type="submission" date="2022-06" db="EMBL/GenBank/DDBJ databases">
        <title>Idiomarina rhizosphaerae M1R2S28.</title>
        <authorList>
            <person name="Sun J.-Q."/>
            <person name="Li L.-F."/>
        </authorList>
    </citation>
    <scope>NUCLEOTIDE SEQUENCE</scope>
    <source>
        <strain evidence="2">M1R2S28</strain>
    </source>
</reference>
<dbReference type="EMBL" id="JAMZDE010000003">
    <property type="protein sequence ID" value="MCP1338480.1"/>
    <property type="molecule type" value="Genomic_DNA"/>
</dbReference>
<accession>A0A9X2FV02</accession>
<organism evidence="2 3">
    <name type="scientific">Idiomarina rhizosphaerae</name>
    <dbReference type="NCBI Taxonomy" id="2961572"/>
    <lineage>
        <taxon>Bacteria</taxon>
        <taxon>Pseudomonadati</taxon>
        <taxon>Pseudomonadota</taxon>
        <taxon>Gammaproteobacteria</taxon>
        <taxon>Alteromonadales</taxon>
        <taxon>Idiomarinaceae</taxon>
        <taxon>Idiomarina</taxon>
    </lineage>
</organism>
<evidence type="ECO:0000256" key="1">
    <source>
        <dbReference type="SAM" id="MobiDB-lite"/>
    </source>
</evidence>
<evidence type="ECO:0000313" key="3">
    <source>
        <dbReference type="Proteomes" id="UP001139474"/>
    </source>
</evidence>
<evidence type="ECO:0000313" key="2">
    <source>
        <dbReference type="EMBL" id="MCP1338480.1"/>
    </source>
</evidence>
<feature type="compositionally biased region" description="Basic residues" evidence="1">
    <location>
        <begin position="16"/>
        <end position="27"/>
    </location>
</feature>
<proteinExistence type="predicted"/>
<sequence>MDNAHGIKASKASKVNGKRHAYDHKHRHLSDKGVPYEFSSAFQLIEDFFIGIDDTIERLSSK</sequence>
<feature type="region of interest" description="Disordered" evidence="1">
    <location>
        <begin position="1"/>
        <end position="27"/>
    </location>
</feature>
<gene>
    <name evidence="2" type="ORF">NJR55_02650</name>
</gene>